<dbReference type="Proteomes" id="UP000095285">
    <property type="component" value="Unassembled WGS sequence"/>
</dbReference>
<keyword evidence="1" id="KW-1185">Reference proteome</keyword>
<proteinExistence type="predicted"/>
<evidence type="ECO:0000313" key="2">
    <source>
        <dbReference type="WBParaSite" id="EN70_9913"/>
    </source>
</evidence>
<dbReference type="AlphaFoldDB" id="A0A1I7W5K5"/>
<protein>
    <submittedName>
        <fullName evidence="2">Zinc finger protein</fullName>
    </submittedName>
</protein>
<evidence type="ECO:0000313" key="1">
    <source>
        <dbReference type="Proteomes" id="UP000095285"/>
    </source>
</evidence>
<sequence>MLQPTIIHDSRNEFRRRHSNNAAMNASTRINTIATDQISESTVTMVSIIAKPRRHVKDA</sequence>
<reference evidence="1" key="1">
    <citation type="submission" date="2012-04" db="EMBL/GenBank/DDBJ databases">
        <title>The Genome Sequence of Loa loa.</title>
        <authorList>
            <consortium name="The Broad Institute Genome Sequencing Platform"/>
            <consortium name="Broad Institute Genome Sequencing Center for Infectious Disease"/>
            <person name="Nutman T.B."/>
            <person name="Fink D.L."/>
            <person name="Russ C."/>
            <person name="Young S."/>
            <person name="Zeng Q."/>
            <person name="Gargeya S."/>
            <person name="Alvarado L."/>
            <person name="Berlin A."/>
            <person name="Chapman S.B."/>
            <person name="Chen Z."/>
            <person name="Freedman E."/>
            <person name="Gellesch M."/>
            <person name="Goldberg J."/>
            <person name="Griggs A."/>
            <person name="Gujja S."/>
            <person name="Heilman E.R."/>
            <person name="Heiman D."/>
            <person name="Howarth C."/>
            <person name="Mehta T."/>
            <person name="Neiman D."/>
            <person name="Pearson M."/>
            <person name="Roberts A."/>
            <person name="Saif S."/>
            <person name="Shea T."/>
            <person name="Shenoy N."/>
            <person name="Sisk P."/>
            <person name="Stolte C."/>
            <person name="Sykes S."/>
            <person name="White J."/>
            <person name="Yandava C."/>
            <person name="Haas B."/>
            <person name="Henn M.R."/>
            <person name="Nusbaum C."/>
            <person name="Birren B."/>
        </authorList>
    </citation>
    <scope>NUCLEOTIDE SEQUENCE [LARGE SCALE GENOMIC DNA]</scope>
</reference>
<accession>A0A1I7W5K5</accession>
<dbReference type="WBParaSite" id="EN70_9913">
    <property type="protein sequence ID" value="EN70_9913"/>
    <property type="gene ID" value="EN70_9913"/>
</dbReference>
<organism evidence="1 2">
    <name type="scientific">Loa loa</name>
    <name type="common">Eye worm</name>
    <name type="synonym">Filaria loa</name>
    <dbReference type="NCBI Taxonomy" id="7209"/>
    <lineage>
        <taxon>Eukaryota</taxon>
        <taxon>Metazoa</taxon>
        <taxon>Ecdysozoa</taxon>
        <taxon>Nematoda</taxon>
        <taxon>Chromadorea</taxon>
        <taxon>Rhabditida</taxon>
        <taxon>Spirurina</taxon>
        <taxon>Spiruromorpha</taxon>
        <taxon>Filarioidea</taxon>
        <taxon>Onchocercidae</taxon>
        <taxon>Loa</taxon>
    </lineage>
</organism>
<reference evidence="2" key="2">
    <citation type="submission" date="2016-11" db="UniProtKB">
        <authorList>
            <consortium name="WormBaseParasite"/>
        </authorList>
    </citation>
    <scope>IDENTIFICATION</scope>
</reference>
<name>A0A1I7W5K5_LOALO</name>